<reference evidence="2" key="1">
    <citation type="journal article" date="2023" name="Front. Mar. Sci.">
        <title>A new Merluccius polli reference genome to investigate the effects of global change in West African waters.</title>
        <authorList>
            <person name="Mateo J.L."/>
            <person name="Blanco-Fernandez C."/>
            <person name="Garcia-Vazquez E."/>
            <person name="Machado-Schiaffino G."/>
        </authorList>
    </citation>
    <scope>NUCLEOTIDE SEQUENCE</scope>
    <source>
        <strain evidence="2">C29</strain>
        <tissue evidence="2">Fin</tissue>
    </source>
</reference>
<keyword evidence="3" id="KW-1185">Reference proteome</keyword>
<gene>
    <name evidence="2" type="ORF">N1851_008863</name>
</gene>
<evidence type="ECO:0000313" key="3">
    <source>
        <dbReference type="Proteomes" id="UP001174136"/>
    </source>
</evidence>
<dbReference type="Proteomes" id="UP001174136">
    <property type="component" value="Unassembled WGS sequence"/>
</dbReference>
<organism evidence="2 3">
    <name type="scientific">Merluccius polli</name>
    <name type="common">Benguela hake</name>
    <name type="synonym">Merluccius cadenati</name>
    <dbReference type="NCBI Taxonomy" id="89951"/>
    <lineage>
        <taxon>Eukaryota</taxon>
        <taxon>Metazoa</taxon>
        <taxon>Chordata</taxon>
        <taxon>Craniata</taxon>
        <taxon>Vertebrata</taxon>
        <taxon>Euteleostomi</taxon>
        <taxon>Actinopterygii</taxon>
        <taxon>Neopterygii</taxon>
        <taxon>Teleostei</taxon>
        <taxon>Neoteleostei</taxon>
        <taxon>Acanthomorphata</taxon>
        <taxon>Zeiogadaria</taxon>
        <taxon>Gadariae</taxon>
        <taxon>Gadiformes</taxon>
        <taxon>Gadoidei</taxon>
        <taxon>Merlucciidae</taxon>
        <taxon>Merluccius</taxon>
    </lineage>
</organism>
<feature type="region of interest" description="Disordered" evidence="1">
    <location>
        <begin position="67"/>
        <end position="119"/>
    </location>
</feature>
<feature type="region of interest" description="Disordered" evidence="1">
    <location>
        <begin position="196"/>
        <end position="226"/>
    </location>
</feature>
<dbReference type="AlphaFoldDB" id="A0AA47P7F9"/>
<feature type="compositionally biased region" description="Polar residues" evidence="1">
    <location>
        <begin position="212"/>
        <end position="224"/>
    </location>
</feature>
<accession>A0AA47P7F9</accession>
<comment type="caution">
    <text evidence="2">The sequence shown here is derived from an EMBL/GenBank/DDBJ whole genome shotgun (WGS) entry which is preliminary data.</text>
</comment>
<evidence type="ECO:0000256" key="1">
    <source>
        <dbReference type="SAM" id="MobiDB-lite"/>
    </source>
</evidence>
<sequence length="279" mass="30333">MDKYLDCVPVLLHEELAIMTPRLSDTPPDLLLPSTFQPSVQSEGKPPLARHSSVALPCSSSTLEGGRTLSLGCTTPTGREREETSGQQAQLPSPLIGSTERREHEYSPRDSALSLNTPQKPWKTMNPLSLLFWTVVCGSLAGRFIHTHQKCGPPSLSACVFYWITQCFVCMIPYRNQQSGDCDSATSKVFYTPGSSGHSACKSNPAKPQAPNKISTTRESSTPARFSGSEAADFSLTINAPSVKISSLLLSESTLPNSACVHTVIESRTKTSLIRLRRH</sequence>
<protein>
    <submittedName>
        <fullName evidence="2">Uncharacterized protein</fullName>
    </submittedName>
</protein>
<name>A0AA47P7F9_MERPO</name>
<dbReference type="EMBL" id="JAOPHQ010001550">
    <property type="protein sequence ID" value="KAK0150228.1"/>
    <property type="molecule type" value="Genomic_DNA"/>
</dbReference>
<proteinExistence type="predicted"/>
<evidence type="ECO:0000313" key="2">
    <source>
        <dbReference type="EMBL" id="KAK0150228.1"/>
    </source>
</evidence>
<feature type="compositionally biased region" description="Basic and acidic residues" evidence="1">
    <location>
        <begin position="99"/>
        <end position="108"/>
    </location>
</feature>